<dbReference type="CDD" id="cd06261">
    <property type="entry name" value="TM_PBP2"/>
    <property type="match status" value="2"/>
</dbReference>
<evidence type="ECO:0000256" key="8">
    <source>
        <dbReference type="RuleBase" id="RU363032"/>
    </source>
</evidence>
<keyword evidence="5 8" id="KW-0812">Transmembrane</keyword>
<reference evidence="10" key="1">
    <citation type="submission" date="2023-06" db="EMBL/GenBank/DDBJ databases">
        <title>Gordonia sp. nov. and Pseudochrobactrum sp. nov., two species isolated from the burying beetle Nicrophorus vespilloides.</title>
        <authorList>
            <person name="Poehlein A."/>
            <person name="Guzman J."/>
            <person name="Daniel R."/>
            <person name="Vilcinskas A."/>
        </authorList>
    </citation>
    <scope>NUCLEOTIDE SEQUENCE</scope>
    <source>
        <strain evidence="10">MP11Mi</strain>
    </source>
</reference>
<feature type="transmembrane region" description="Helical" evidence="8">
    <location>
        <begin position="515"/>
        <end position="540"/>
    </location>
</feature>
<feature type="transmembrane region" description="Helical" evidence="8">
    <location>
        <begin position="143"/>
        <end position="163"/>
    </location>
</feature>
<evidence type="ECO:0000256" key="1">
    <source>
        <dbReference type="ARBA" id="ARBA00004429"/>
    </source>
</evidence>
<evidence type="ECO:0000256" key="3">
    <source>
        <dbReference type="ARBA" id="ARBA00022475"/>
    </source>
</evidence>
<feature type="transmembrane region" description="Helical" evidence="8">
    <location>
        <begin position="380"/>
        <end position="402"/>
    </location>
</feature>
<dbReference type="Gene3D" id="1.10.3720.10">
    <property type="entry name" value="MetI-like"/>
    <property type="match status" value="2"/>
</dbReference>
<feature type="domain" description="ABC transmembrane type-1" evidence="9">
    <location>
        <begin position="72"/>
        <end position="265"/>
    </location>
</feature>
<dbReference type="Pfam" id="PF00528">
    <property type="entry name" value="BPD_transp_1"/>
    <property type="match status" value="1"/>
</dbReference>
<dbReference type="SUPFAM" id="SSF161098">
    <property type="entry name" value="MetI-like"/>
    <property type="match status" value="2"/>
</dbReference>
<dbReference type="PANTHER" id="PTHR43357:SF4">
    <property type="entry name" value="INNER MEMBRANE ABC TRANSPORTER PERMEASE PROTEIN YDCV"/>
    <property type="match status" value="1"/>
</dbReference>
<organism evidence="10">
    <name type="scientific">Gordonia sp. MP11Mi</name>
    <dbReference type="NCBI Taxonomy" id="3022769"/>
    <lineage>
        <taxon>Bacteria</taxon>
        <taxon>Bacillati</taxon>
        <taxon>Actinomycetota</taxon>
        <taxon>Actinomycetes</taxon>
        <taxon>Mycobacteriales</taxon>
        <taxon>Gordoniaceae</taxon>
        <taxon>Gordonia</taxon>
    </lineage>
</organism>
<feature type="transmembrane region" description="Helical" evidence="8">
    <location>
        <begin position="197"/>
        <end position="227"/>
    </location>
</feature>
<protein>
    <recommendedName>
        <fullName evidence="9">ABC transmembrane type-1 domain-containing protein</fullName>
    </recommendedName>
</protein>
<feature type="transmembrane region" description="Helical" evidence="8">
    <location>
        <begin position="288"/>
        <end position="313"/>
    </location>
</feature>
<dbReference type="InterPro" id="IPR035906">
    <property type="entry name" value="MetI-like_sf"/>
</dbReference>
<dbReference type="PANTHER" id="PTHR43357">
    <property type="entry name" value="INNER MEMBRANE ABC TRANSPORTER PERMEASE PROTEIN YDCV"/>
    <property type="match status" value="1"/>
</dbReference>
<dbReference type="PROSITE" id="PS50928">
    <property type="entry name" value="ABC_TM1"/>
    <property type="match status" value="2"/>
</dbReference>
<evidence type="ECO:0000256" key="7">
    <source>
        <dbReference type="ARBA" id="ARBA00023136"/>
    </source>
</evidence>
<feature type="domain" description="ABC transmembrane type-1" evidence="9">
    <location>
        <begin position="343"/>
        <end position="536"/>
    </location>
</feature>
<accession>A0AA97GUV9</accession>
<dbReference type="GO" id="GO:0055085">
    <property type="term" value="P:transmembrane transport"/>
    <property type="evidence" value="ECO:0007669"/>
    <property type="project" value="InterPro"/>
</dbReference>
<dbReference type="AlphaFoldDB" id="A0AA97GUV9"/>
<keyword evidence="6 8" id="KW-1133">Transmembrane helix</keyword>
<evidence type="ECO:0000313" key="10">
    <source>
        <dbReference type="EMBL" id="WOC13388.1"/>
    </source>
</evidence>
<feature type="transmembrane region" description="Helical" evidence="8">
    <location>
        <begin position="345"/>
        <end position="368"/>
    </location>
</feature>
<keyword evidence="4" id="KW-0997">Cell inner membrane</keyword>
<evidence type="ECO:0000259" key="9">
    <source>
        <dbReference type="PROSITE" id="PS50928"/>
    </source>
</evidence>
<keyword evidence="2 8" id="KW-0813">Transport</keyword>
<feature type="transmembrane region" description="Helical" evidence="8">
    <location>
        <begin position="473"/>
        <end position="495"/>
    </location>
</feature>
<feature type="transmembrane region" description="Helical" evidence="8">
    <location>
        <begin position="25"/>
        <end position="48"/>
    </location>
</feature>
<keyword evidence="7 8" id="KW-0472">Membrane</keyword>
<feature type="transmembrane region" description="Helical" evidence="8">
    <location>
        <begin position="107"/>
        <end position="131"/>
    </location>
</feature>
<feature type="transmembrane region" description="Helical" evidence="8">
    <location>
        <begin position="247"/>
        <end position="268"/>
    </location>
</feature>
<dbReference type="EMBL" id="CP128986">
    <property type="protein sequence ID" value="WOC13388.1"/>
    <property type="molecule type" value="Genomic_DNA"/>
</dbReference>
<dbReference type="RefSeq" id="WP_420039213.1">
    <property type="nucleotide sequence ID" value="NZ_CP128986.1"/>
</dbReference>
<evidence type="ECO:0000256" key="2">
    <source>
        <dbReference type="ARBA" id="ARBA00022448"/>
    </source>
</evidence>
<comment type="subcellular location">
    <subcellularLocation>
        <location evidence="1">Cell inner membrane</location>
        <topology evidence="1">Multi-pass membrane protein</topology>
    </subcellularLocation>
    <subcellularLocation>
        <location evidence="8">Cell membrane</location>
        <topology evidence="8">Multi-pass membrane protein</topology>
    </subcellularLocation>
</comment>
<comment type="similarity">
    <text evidence="8">Belongs to the binding-protein-dependent transport system permease family.</text>
</comment>
<sequence>MAHAVARDGETLTFRSRGALGVARGFGALVPLLFTAVVFAWPLGVLVMRALDDDDATTLTQSWSRTGALGLLGVTVLQAAVSAVAALVVAAPIVWLLSRVKLPGTGLLRVIVTLPFVLPTVVVGVAFRAVFDGPLAFLGVEQGWTAIIAAHTFLNVAVVVRVVSAAWQRVDPRQVAAARALGASPTRAFLDVVAPRLLPAAAAAFALIFLFCSTSYGVVVILGGGTARTLETEIYLQGIGYARLPDAVALSVLQIGVVLAALAVARVLGSARVPQSGATSHAEHPRGFGWIAVIAVLAWIGVWLVLPIATLVIRSLRPGGRWGLAGYRAMFDDTYGESAVASLRYSVTSALLATVIAVAVGLVTAAALTRGGGFVARAGALLSILPLGISAVTLGFGYTLALAELPYEVAASPLIVPCVQALIAIPVVVGVMVPALEQVPPRLRDAAATLGARGPRVFATVDLRLTARSLSAAAAFAFVMAIGEFGATTFLARANTTTLPVLIGSLMGRPGADNYAAAMAASVLLVAVSAMVVAAVELAAHTRTGDRRRKRC</sequence>
<name>A0AA97GUV9_9ACTN</name>
<proteinExistence type="inferred from homology"/>
<feature type="transmembrane region" description="Helical" evidence="8">
    <location>
        <begin position="414"/>
        <end position="436"/>
    </location>
</feature>
<dbReference type="GO" id="GO:0005886">
    <property type="term" value="C:plasma membrane"/>
    <property type="evidence" value="ECO:0007669"/>
    <property type="project" value="UniProtKB-SubCell"/>
</dbReference>
<evidence type="ECO:0000256" key="4">
    <source>
        <dbReference type="ARBA" id="ARBA00022519"/>
    </source>
</evidence>
<evidence type="ECO:0000256" key="6">
    <source>
        <dbReference type="ARBA" id="ARBA00022989"/>
    </source>
</evidence>
<evidence type="ECO:0000256" key="5">
    <source>
        <dbReference type="ARBA" id="ARBA00022692"/>
    </source>
</evidence>
<gene>
    <name evidence="10" type="ORF">MP11Mi_24890</name>
</gene>
<keyword evidence="3" id="KW-1003">Cell membrane</keyword>
<dbReference type="InterPro" id="IPR000515">
    <property type="entry name" value="MetI-like"/>
</dbReference>
<feature type="transmembrane region" description="Helical" evidence="8">
    <location>
        <begin position="68"/>
        <end position="95"/>
    </location>
</feature>